<feature type="transmembrane region" description="Helical" evidence="1">
    <location>
        <begin position="6"/>
        <end position="27"/>
    </location>
</feature>
<proteinExistence type="predicted"/>
<evidence type="ECO:0000256" key="1">
    <source>
        <dbReference type="SAM" id="Phobius"/>
    </source>
</evidence>
<feature type="transmembrane region" description="Helical" evidence="1">
    <location>
        <begin position="70"/>
        <end position="94"/>
    </location>
</feature>
<dbReference type="EMBL" id="RRZD01000005">
    <property type="protein sequence ID" value="MBE0399891.1"/>
    <property type="molecule type" value="Genomic_DNA"/>
</dbReference>
<feature type="transmembrane region" description="Helical" evidence="1">
    <location>
        <begin position="39"/>
        <end position="58"/>
    </location>
</feature>
<evidence type="ECO:0000313" key="2">
    <source>
        <dbReference type="EMBL" id="MBE0399891.1"/>
    </source>
</evidence>
<reference evidence="2 3" key="1">
    <citation type="submission" date="2020-07" db="EMBL/GenBank/DDBJ databases">
        <title>Halophilic bacteria isolated from french cheeses.</title>
        <authorList>
            <person name="Kothe C.I."/>
            <person name="Farah-Kraiem B."/>
            <person name="Renault P."/>
            <person name="Dridi B."/>
        </authorList>
    </citation>
    <scope>NUCLEOTIDE SEQUENCE [LARGE SCALE GENOMIC DNA]</scope>
    <source>
        <strain evidence="2 3">FME1</strain>
    </source>
</reference>
<gene>
    <name evidence="2" type="ORF">EI168_07165</name>
</gene>
<name>A0ABR9F1T5_9GAMM</name>
<organism evidence="2 3">
    <name type="scientific">Halomonas casei</name>
    <dbReference type="NCBI Taxonomy" id="2742613"/>
    <lineage>
        <taxon>Bacteria</taxon>
        <taxon>Pseudomonadati</taxon>
        <taxon>Pseudomonadota</taxon>
        <taxon>Gammaproteobacteria</taxon>
        <taxon>Oceanospirillales</taxon>
        <taxon>Halomonadaceae</taxon>
        <taxon>Halomonas</taxon>
    </lineage>
</organism>
<dbReference type="RefSeq" id="WP_096282028.1">
    <property type="nucleotide sequence ID" value="NZ_CP189763.1"/>
</dbReference>
<comment type="caution">
    <text evidence="2">The sequence shown here is derived from an EMBL/GenBank/DDBJ whole genome shotgun (WGS) entry which is preliminary data.</text>
</comment>
<accession>A0ABR9F1T5</accession>
<keyword evidence="1" id="KW-1133">Transmembrane helix</keyword>
<keyword evidence="1" id="KW-0812">Transmembrane</keyword>
<protein>
    <submittedName>
        <fullName evidence="2">Uncharacterized protein</fullName>
    </submittedName>
</protein>
<keyword evidence="3" id="KW-1185">Reference proteome</keyword>
<evidence type="ECO:0000313" key="3">
    <source>
        <dbReference type="Proteomes" id="UP001645039"/>
    </source>
</evidence>
<keyword evidence="1" id="KW-0472">Membrane</keyword>
<dbReference type="Proteomes" id="UP001645039">
    <property type="component" value="Unassembled WGS sequence"/>
</dbReference>
<sequence length="118" mass="12390">MRILIGIASGIVLGMIGYLFVLAGSFVSSVYEANAIGMVLAIPGYIIIAPGLLGVGLIDYLPMHLIFPSGGASGVFGSILLLAIIFWSIVLSFLSSKRYWPYKTLTKSSSKDATSGAT</sequence>